<dbReference type="EMBL" id="CP094298">
    <property type="protein sequence ID" value="UNZ06082.1"/>
    <property type="molecule type" value="Genomic_DNA"/>
</dbReference>
<gene>
    <name evidence="2" type="ORF">SRIMR7_28440</name>
</gene>
<dbReference type="GeneID" id="66854781"/>
<name>A0ABY3Z6Y8_STRRM</name>
<keyword evidence="3" id="KW-1185">Reference proteome</keyword>
<reference evidence="2 3" key="1">
    <citation type="submission" date="2022-03" db="EMBL/GenBank/DDBJ databases">
        <title>Complete genome of Streptomyces rimosus ssp. rimosus R7 (=ATCC 10970).</title>
        <authorList>
            <person name="Beganovic S."/>
            <person name="Ruckert C."/>
            <person name="Busche T."/>
            <person name="Kalinowski J."/>
            <person name="Wittmann C."/>
        </authorList>
    </citation>
    <scope>NUCLEOTIDE SEQUENCE [LARGE SCALE GENOMIC DNA]</scope>
    <source>
        <strain evidence="2 3">R7</strain>
    </source>
</reference>
<organism evidence="2 3">
    <name type="scientific">Streptomyces rimosus subsp. rimosus</name>
    <dbReference type="NCBI Taxonomy" id="132474"/>
    <lineage>
        <taxon>Bacteria</taxon>
        <taxon>Bacillati</taxon>
        <taxon>Actinomycetota</taxon>
        <taxon>Actinomycetes</taxon>
        <taxon>Kitasatosporales</taxon>
        <taxon>Streptomycetaceae</taxon>
        <taxon>Streptomyces</taxon>
    </lineage>
</organism>
<proteinExistence type="predicted"/>
<evidence type="ECO:0000259" key="1">
    <source>
        <dbReference type="Pfam" id="PF13490"/>
    </source>
</evidence>
<evidence type="ECO:0000313" key="3">
    <source>
        <dbReference type="Proteomes" id="UP000829494"/>
    </source>
</evidence>
<dbReference type="InterPro" id="IPR027383">
    <property type="entry name" value="Znf_put"/>
</dbReference>
<sequence>MQCSRVRTALSARLDGEQLPPGVTDGRLDAHLAGCADCRRWSEGAARLQRLIRAARDADGDGERP</sequence>
<dbReference type="Pfam" id="PF13490">
    <property type="entry name" value="zf-HC2"/>
    <property type="match status" value="1"/>
</dbReference>
<accession>A0ABY3Z6Y8</accession>
<evidence type="ECO:0000313" key="2">
    <source>
        <dbReference type="EMBL" id="UNZ06082.1"/>
    </source>
</evidence>
<dbReference type="RefSeq" id="WP_003979688.1">
    <property type="nucleotide sequence ID" value="NZ_CP043497.1"/>
</dbReference>
<protein>
    <recommendedName>
        <fullName evidence="1">Putative zinc-finger domain-containing protein</fullName>
    </recommendedName>
</protein>
<dbReference type="Proteomes" id="UP000829494">
    <property type="component" value="Chromosome"/>
</dbReference>
<feature type="domain" description="Putative zinc-finger" evidence="1">
    <location>
        <begin position="3"/>
        <end position="39"/>
    </location>
</feature>